<evidence type="ECO:0000313" key="2">
    <source>
        <dbReference type="EMBL" id="CAA3031994.1"/>
    </source>
</evidence>
<proteinExistence type="predicted"/>
<comment type="caution">
    <text evidence="2">The sequence shown here is derived from an EMBL/GenBank/DDBJ whole genome shotgun (WGS) entry which is preliminary data.</text>
</comment>
<evidence type="ECO:0000256" key="1">
    <source>
        <dbReference type="SAM" id="MobiDB-lite"/>
    </source>
</evidence>
<sequence length="83" mass="8838">MRLRTVKLEIEQHVTSKCKKLENFLATLVAPTGSTPVAAATPADTEAGVSSSLPQDVNGGDMESCPDEQDMRADRRAAHVQGT</sequence>
<feature type="region of interest" description="Disordered" evidence="1">
    <location>
        <begin position="37"/>
        <end position="83"/>
    </location>
</feature>
<organism evidence="2 3">
    <name type="scientific">Olea europaea subsp. europaea</name>
    <dbReference type="NCBI Taxonomy" id="158383"/>
    <lineage>
        <taxon>Eukaryota</taxon>
        <taxon>Viridiplantae</taxon>
        <taxon>Streptophyta</taxon>
        <taxon>Embryophyta</taxon>
        <taxon>Tracheophyta</taxon>
        <taxon>Spermatophyta</taxon>
        <taxon>Magnoliopsida</taxon>
        <taxon>eudicotyledons</taxon>
        <taxon>Gunneridae</taxon>
        <taxon>Pentapetalae</taxon>
        <taxon>asterids</taxon>
        <taxon>lamiids</taxon>
        <taxon>Lamiales</taxon>
        <taxon>Oleaceae</taxon>
        <taxon>Oleeae</taxon>
        <taxon>Olea</taxon>
    </lineage>
</organism>
<evidence type="ECO:0000313" key="3">
    <source>
        <dbReference type="Proteomes" id="UP000594638"/>
    </source>
</evidence>
<reference evidence="2 3" key="1">
    <citation type="submission" date="2019-12" db="EMBL/GenBank/DDBJ databases">
        <authorList>
            <person name="Alioto T."/>
            <person name="Alioto T."/>
            <person name="Gomez Garrido J."/>
        </authorList>
    </citation>
    <scope>NUCLEOTIDE SEQUENCE [LARGE SCALE GENOMIC DNA]</scope>
</reference>
<gene>
    <name evidence="2" type="ORF">OLEA9_A041735</name>
</gene>
<name>A0A8S0VDU8_OLEEU</name>
<dbReference type="AlphaFoldDB" id="A0A8S0VDU8"/>
<dbReference type="Proteomes" id="UP000594638">
    <property type="component" value="Unassembled WGS sequence"/>
</dbReference>
<keyword evidence="3" id="KW-1185">Reference proteome</keyword>
<dbReference type="Gramene" id="OE9A041735T1">
    <property type="protein sequence ID" value="OE9A041735C1"/>
    <property type="gene ID" value="OE9A041735"/>
</dbReference>
<dbReference type="EMBL" id="CACTIH010009513">
    <property type="protein sequence ID" value="CAA3031994.1"/>
    <property type="molecule type" value="Genomic_DNA"/>
</dbReference>
<accession>A0A8S0VDU8</accession>
<protein>
    <submittedName>
        <fullName evidence="2">Uncharacterized protein</fullName>
    </submittedName>
</protein>